<evidence type="ECO:0000313" key="9">
    <source>
        <dbReference type="Proteomes" id="UP001296706"/>
    </source>
</evidence>
<keyword evidence="9" id="KW-1185">Reference proteome</keyword>
<keyword evidence="2" id="KW-0805">Transcription regulation</keyword>
<dbReference type="RefSeq" id="WP_169395857.1">
    <property type="nucleotide sequence ID" value="NZ_BAAAJH010000013.1"/>
</dbReference>
<evidence type="ECO:0000256" key="4">
    <source>
        <dbReference type="ARBA" id="ARBA00023163"/>
    </source>
</evidence>
<dbReference type="PANTHER" id="PTHR47756">
    <property type="entry name" value="BLL6612 PROTEIN-RELATED"/>
    <property type="match status" value="1"/>
</dbReference>
<dbReference type="InterPro" id="IPR013249">
    <property type="entry name" value="RNA_pol_sigma70_r4_t2"/>
</dbReference>
<comment type="similarity">
    <text evidence="1">Belongs to the sigma-70 factor family. ECF subfamily.</text>
</comment>
<feature type="domain" description="RNA polymerase sigma-70 region 2" evidence="5">
    <location>
        <begin position="14"/>
        <end position="75"/>
    </location>
</feature>
<evidence type="ECO:0000256" key="1">
    <source>
        <dbReference type="ARBA" id="ARBA00010641"/>
    </source>
</evidence>
<evidence type="ECO:0000259" key="5">
    <source>
        <dbReference type="Pfam" id="PF04542"/>
    </source>
</evidence>
<comment type="caution">
    <text evidence="8">The sequence shown here is derived from an EMBL/GenBank/DDBJ whole genome shotgun (WGS) entry which is preliminary data.</text>
</comment>
<evidence type="ECO:0000313" key="8">
    <source>
        <dbReference type="EMBL" id="NMH77778.1"/>
    </source>
</evidence>
<evidence type="ECO:0000256" key="2">
    <source>
        <dbReference type="ARBA" id="ARBA00023015"/>
    </source>
</evidence>
<dbReference type="InterPro" id="IPR007627">
    <property type="entry name" value="RNA_pol_sigma70_r2"/>
</dbReference>
<dbReference type="SUPFAM" id="SSF88946">
    <property type="entry name" value="Sigma2 domain of RNA polymerase sigma factors"/>
    <property type="match status" value="1"/>
</dbReference>
<proteinExistence type="inferred from homology"/>
<dbReference type="SUPFAM" id="SSF88659">
    <property type="entry name" value="Sigma3 and sigma4 domains of RNA polymerase sigma factors"/>
    <property type="match status" value="1"/>
</dbReference>
<dbReference type="Pfam" id="PF20239">
    <property type="entry name" value="DUF6596"/>
    <property type="match status" value="1"/>
</dbReference>
<reference evidence="8 9" key="1">
    <citation type="submission" date="2020-04" db="EMBL/GenBank/DDBJ databases">
        <authorList>
            <person name="Klaysubun C."/>
            <person name="Duangmal K."/>
            <person name="Lipun K."/>
        </authorList>
    </citation>
    <scope>NUCLEOTIDE SEQUENCE [LARGE SCALE GENOMIC DNA]</scope>
    <source>
        <strain evidence="8 9">JCM 11839</strain>
    </source>
</reference>
<evidence type="ECO:0000259" key="6">
    <source>
        <dbReference type="Pfam" id="PF08281"/>
    </source>
</evidence>
<dbReference type="Gene3D" id="1.10.10.10">
    <property type="entry name" value="Winged helix-like DNA-binding domain superfamily/Winged helix DNA-binding domain"/>
    <property type="match status" value="1"/>
</dbReference>
<keyword evidence="3" id="KW-0731">Sigma factor</keyword>
<dbReference type="InterPro" id="IPR013324">
    <property type="entry name" value="RNA_pol_sigma_r3/r4-like"/>
</dbReference>
<dbReference type="Gene3D" id="1.10.1740.10">
    <property type="match status" value="1"/>
</dbReference>
<dbReference type="InterPro" id="IPR046531">
    <property type="entry name" value="DUF6596"/>
</dbReference>
<dbReference type="InterPro" id="IPR013325">
    <property type="entry name" value="RNA_pol_sigma_r2"/>
</dbReference>
<sequence length="417" mass="45167">MELRDSVDALWRIEAPQLIATLARRIGNLDIAEDIASEAFVAALAQWPVEGVPPWPGAWLMTTAWHKAIDRARREETARTKAPLLVAGQDGALPDVAAEALDPIPDDLLTMVFTTCHPVLPPESRVALTLRLFGGLTTDEIARAFLAPSSTIGQRISRAKRTLAGARVPIEAPSADELPGRLHAVLEVLYLVFNEGYSASSGESVVRADLAVEAMRMGRVLAGLLPSEAEVFGLVALMELQASRFRTRTDGNGIPIQLELQDRRRWDRTLIDHGLGMLDRAFGLARPLGPYCLQAAISACHARAPSFAETDWVTILALYDALAQITASPVVELNRTVAVLHVDGPEAALIATEPLTSDRRLAGYHLLGAVRGDLLTRLGRRHEAAAELERAADLAPTKQERQLLLDRMAAALNVTGD</sequence>
<feature type="domain" description="RNA polymerase sigma factor 70 region 4 type 2" evidence="6">
    <location>
        <begin position="113"/>
        <end position="163"/>
    </location>
</feature>
<organism evidence="8 9">
    <name type="scientific">Pseudonocardia xinjiangensis</name>
    <dbReference type="NCBI Taxonomy" id="75289"/>
    <lineage>
        <taxon>Bacteria</taxon>
        <taxon>Bacillati</taxon>
        <taxon>Actinomycetota</taxon>
        <taxon>Actinomycetes</taxon>
        <taxon>Pseudonocardiales</taxon>
        <taxon>Pseudonocardiaceae</taxon>
        <taxon>Pseudonocardia</taxon>
    </lineage>
</organism>
<keyword evidence="4" id="KW-0804">Transcription</keyword>
<dbReference type="PANTHER" id="PTHR47756:SF2">
    <property type="entry name" value="BLL6612 PROTEIN"/>
    <property type="match status" value="1"/>
</dbReference>
<dbReference type="InterPro" id="IPR036388">
    <property type="entry name" value="WH-like_DNA-bd_sf"/>
</dbReference>
<protein>
    <submittedName>
        <fullName evidence="8">RNA polymerase sigma factor</fullName>
    </submittedName>
</protein>
<accession>A0ABX1RBJ8</accession>
<evidence type="ECO:0000259" key="7">
    <source>
        <dbReference type="Pfam" id="PF20239"/>
    </source>
</evidence>
<evidence type="ECO:0000256" key="3">
    <source>
        <dbReference type="ARBA" id="ARBA00023082"/>
    </source>
</evidence>
<dbReference type="EMBL" id="JAAXKY010000030">
    <property type="protein sequence ID" value="NMH77778.1"/>
    <property type="molecule type" value="Genomic_DNA"/>
</dbReference>
<dbReference type="Pfam" id="PF04542">
    <property type="entry name" value="Sigma70_r2"/>
    <property type="match status" value="1"/>
</dbReference>
<dbReference type="Pfam" id="PF08281">
    <property type="entry name" value="Sigma70_r4_2"/>
    <property type="match status" value="1"/>
</dbReference>
<gene>
    <name evidence="8" type="ORF">HF577_11875</name>
</gene>
<name>A0ABX1RBJ8_9PSEU</name>
<dbReference type="Proteomes" id="UP001296706">
    <property type="component" value="Unassembled WGS sequence"/>
</dbReference>
<feature type="domain" description="DUF6596" evidence="7">
    <location>
        <begin position="181"/>
        <end position="281"/>
    </location>
</feature>